<dbReference type="EMBL" id="CZCU02000156">
    <property type="protein sequence ID" value="VXD24095.1"/>
    <property type="molecule type" value="Genomic_DNA"/>
</dbReference>
<accession>A0A7Z9BYT3</accession>
<feature type="domain" description="CdiI immunity protein" evidence="1">
    <location>
        <begin position="5"/>
        <end position="93"/>
    </location>
</feature>
<evidence type="ECO:0000313" key="3">
    <source>
        <dbReference type="Proteomes" id="UP000184550"/>
    </source>
</evidence>
<comment type="caution">
    <text evidence="2">The sequence shown here is derived from an EMBL/GenBank/DDBJ whole genome shotgun (WGS) entry which is preliminary data.</text>
</comment>
<gene>
    <name evidence="2" type="ORF">PL8927_790184</name>
</gene>
<protein>
    <recommendedName>
        <fullName evidence="1">CdiI immunity protein domain-containing protein</fullName>
    </recommendedName>
</protein>
<dbReference type="InterPro" id="IPR041129">
    <property type="entry name" value="CdiI_2"/>
</dbReference>
<dbReference type="Proteomes" id="UP000184550">
    <property type="component" value="Unassembled WGS sequence"/>
</dbReference>
<keyword evidence="3" id="KW-1185">Reference proteome</keyword>
<evidence type="ECO:0000259" key="1">
    <source>
        <dbReference type="Pfam" id="PF18593"/>
    </source>
</evidence>
<dbReference type="AlphaFoldDB" id="A0A7Z9BYT3"/>
<evidence type="ECO:0000313" key="2">
    <source>
        <dbReference type="EMBL" id="VXD24095.1"/>
    </source>
</evidence>
<dbReference type="CDD" id="cd20687">
    <property type="entry name" value="CdiI_Ykris-like"/>
    <property type="match status" value="1"/>
</dbReference>
<dbReference type="RefSeq" id="WP_083625833.1">
    <property type="nucleotide sequence ID" value="NZ_LR734880.1"/>
</dbReference>
<dbReference type="Pfam" id="PF18593">
    <property type="entry name" value="CdiI_2"/>
    <property type="match status" value="1"/>
</dbReference>
<reference evidence="2" key="1">
    <citation type="submission" date="2019-10" db="EMBL/GenBank/DDBJ databases">
        <authorList>
            <consortium name="Genoscope - CEA"/>
            <person name="William W."/>
        </authorList>
    </citation>
    <scope>NUCLEOTIDE SEQUENCE [LARGE SCALE GENOMIC DNA]</scope>
    <source>
        <strain evidence="2">BBR_PRJEB10992</strain>
    </source>
</reference>
<sequence length="108" mass="12696">MTEQQFPALAQFCSAYFHQDWDLEAPDALGIIRNYLKDESISQVQQTIKEIEQLLSLNLETEKLKNFLESDLKCYYNPRVYNISHSDWLLWVQISLKQGVFTRIPLLA</sequence>
<organism evidence="2 3">
    <name type="scientific">Planktothrix serta PCC 8927</name>
    <dbReference type="NCBI Taxonomy" id="671068"/>
    <lineage>
        <taxon>Bacteria</taxon>
        <taxon>Bacillati</taxon>
        <taxon>Cyanobacteriota</taxon>
        <taxon>Cyanophyceae</taxon>
        <taxon>Oscillatoriophycideae</taxon>
        <taxon>Oscillatoriales</taxon>
        <taxon>Microcoleaceae</taxon>
        <taxon>Planktothrix</taxon>
    </lineage>
</organism>
<name>A0A7Z9BYT3_9CYAN</name>
<dbReference type="OrthoDB" id="3786912at2"/>
<proteinExistence type="predicted"/>